<evidence type="ECO:0000313" key="3">
    <source>
        <dbReference type="EMBL" id="MFD2566453.1"/>
    </source>
</evidence>
<dbReference type="SUPFAM" id="SSF52821">
    <property type="entry name" value="Rhodanese/Cell cycle control phosphatase"/>
    <property type="match status" value="1"/>
</dbReference>
<evidence type="ECO:0000259" key="2">
    <source>
        <dbReference type="PROSITE" id="PS50206"/>
    </source>
</evidence>
<dbReference type="SMART" id="SM00450">
    <property type="entry name" value="RHOD"/>
    <property type="match status" value="1"/>
</dbReference>
<dbReference type="EMBL" id="JBHULH010000001">
    <property type="protein sequence ID" value="MFD2566453.1"/>
    <property type="molecule type" value="Genomic_DNA"/>
</dbReference>
<dbReference type="InterPro" id="IPR036873">
    <property type="entry name" value="Rhodanese-like_dom_sf"/>
</dbReference>
<dbReference type="PANTHER" id="PTHR43031">
    <property type="entry name" value="FAD-DEPENDENT OXIDOREDUCTASE"/>
    <property type="match status" value="1"/>
</dbReference>
<feature type="domain" description="Rhodanese" evidence="2">
    <location>
        <begin position="45"/>
        <end position="136"/>
    </location>
</feature>
<name>A0ABW5LNP6_9FLAO</name>
<dbReference type="Proteomes" id="UP001597508">
    <property type="component" value="Unassembled WGS sequence"/>
</dbReference>
<dbReference type="Pfam" id="PF00581">
    <property type="entry name" value="Rhodanese"/>
    <property type="match status" value="1"/>
</dbReference>
<accession>A0ABW5LNP6</accession>
<sequence>MKKLTFLFLFISLTAFSQESIKEVLKKYNNEKIPYISVDRLKSFNSKKVVILDAREQKEFDVSHIKNSIPVGYNNFNVSKAIKNITDKNISVVVYCTLGVRSEDIAEKLKEAGYKNVYNLFGGIVEWKNKGYTVVDINGNETEKVHVSSKVWGKWLLKGEKVYE</sequence>
<feature type="signal peptide" evidence="1">
    <location>
        <begin position="1"/>
        <end position="17"/>
    </location>
</feature>
<keyword evidence="4" id="KW-1185">Reference proteome</keyword>
<dbReference type="PROSITE" id="PS50206">
    <property type="entry name" value="RHODANESE_3"/>
    <property type="match status" value="1"/>
</dbReference>
<reference evidence="4" key="1">
    <citation type="journal article" date="2019" name="Int. J. Syst. Evol. Microbiol.">
        <title>The Global Catalogue of Microorganisms (GCM) 10K type strain sequencing project: providing services to taxonomists for standard genome sequencing and annotation.</title>
        <authorList>
            <consortium name="The Broad Institute Genomics Platform"/>
            <consortium name="The Broad Institute Genome Sequencing Center for Infectious Disease"/>
            <person name="Wu L."/>
            <person name="Ma J."/>
        </authorList>
    </citation>
    <scope>NUCLEOTIDE SEQUENCE [LARGE SCALE GENOMIC DNA]</scope>
    <source>
        <strain evidence="4">KCTC 52127</strain>
    </source>
</reference>
<gene>
    <name evidence="3" type="ORF">ACFSRZ_03660</name>
</gene>
<feature type="chain" id="PRO_5047384234" evidence="1">
    <location>
        <begin position="18"/>
        <end position="164"/>
    </location>
</feature>
<dbReference type="CDD" id="cd00158">
    <property type="entry name" value="RHOD"/>
    <property type="match status" value="1"/>
</dbReference>
<dbReference type="NCBIfam" id="NF045521">
    <property type="entry name" value="rhoda_near_glyco"/>
    <property type="match status" value="1"/>
</dbReference>
<dbReference type="InterPro" id="IPR001763">
    <property type="entry name" value="Rhodanese-like_dom"/>
</dbReference>
<comment type="caution">
    <text evidence="3">The sequence shown here is derived from an EMBL/GenBank/DDBJ whole genome shotgun (WGS) entry which is preliminary data.</text>
</comment>
<evidence type="ECO:0000256" key="1">
    <source>
        <dbReference type="SAM" id="SignalP"/>
    </source>
</evidence>
<organism evidence="3 4">
    <name type="scientific">Pseudotenacibaculum haliotis</name>
    <dbReference type="NCBI Taxonomy" id="1862138"/>
    <lineage>
        <taxon>Bacteria</taxon>
        <taxon>Pseudomonadati</taxon>
        <taxon>Bacteroidota</taxon>
        <taxon>Flavobacteriia</taxon>
        <taxon>Flavobacteriales</taxon>
        <taxon>Flavobacteriaceae</taxon>
        <taxon>Pseudotenacibaculum</taxon>
    </lineage>
</organism>
<dbReference type="InterPro" id="IPR050229">
    <property type="entry name" value="GlpE_sulfurtransferase"/>
</dbReference>
<keyword evidence="1" id="KW-0732">Signal</keyword>
<evidence type="ECO:0000313" key="4">
    <source>
        <dbReference type="Proteomes" id="UP001597508"/>
    </source>
</evidence>
<protein>
    <submittedName>
        <fullName evidence="3">Rhodanese-like domain-containing protein</fullName>
    </submittedName>
</protein>
<dbReference type="Gene3D" id="3.40.250.10">
    <property type="entry name" value="Rhodanese-like domain"/>
    <property type="match status" value="1"/>
</dbReference>
<proteinExistence type="predicted"/>
<dbReference type="PANTHER" id="PTHR43031:SF7">
    <property type="entry name" value="NITRIC OXIDE REDUCTASE FLRD-NAD(+) REDUCTASE"/>
    <property type="match status" value="1"/>
</dbReference>
<dbReference type="RefSeq" id="WP_379665160.1">
    <property type="nucleotide sequence ID" value="NZ_JBHULH010000001.1"/>
</dbReference>